<dbReference type="EMBL" id="JAUJWV010000004">
    <property type="protein sequence ID" value="MDN7243491.1"/>
    <property type="molecule type" value="Genomic_DNA"/>
</dbReference>
<dbReference type="Gene3D" id="3.40.630.40">
    <property type="entry name" value="Zn-dependent exopeptidases"/>
    <property type="match status" value="1"/>
</dbReference>
<comment type="caution">
    <text evidence="4">The sequence shown here is derived from an EMBL/GenBank/DDBJ whole genome shotgun (WGS) entry which is preliminary data.</text>
</comment>
<dbReference type="PANTHER" id="PTHR30404:SF0">
    <property type="entry name" value="N-ACETYLMURAMOYL-L-ALANINE AMIDASE AMIC"/>
    <property type="match status" value="1"/>
</dbReference>
<name>A0ABT8N6I4_9BACL</name>
<dbReference type="PANTHER" id="PTHR30404">
    <property type="entry name" value="N-ACETYLMURAMOYL-L-ALANINE AMIDASE"/>
    <property type="match status" value="1"/>
</dbReference>
<proteinExistence type="predicted"/>
<dbReference type="InterPro" id="IPR050695">
    <property type="entry name" value="N-acetylmuramoyl_amidase_3"/>
</dbReference>
<feature type="domain" description="MurNAc-LAA" evidence="3">
    <location>
        <begin position="63"/>
        <end position="176"/>
    </location>
</feature>
<accession>A0ABT8N6I4</accession>
<dbReference type="SMART" id="SM00646">
    <property type="entry name" value="Ami_3"/>
    <property type="match status" value="1"/>
</dbReference>
<keyword evidence="1 4" id="KW-0378">Hydrolase</keyword>
<dbReference type="EC" id="3.5.1.28" evidence="4"/>
<evidence type="ECO:0000313" key="5">
    <source>
        <dbReference type="Proteomes" id="UP001172055"/>
    </source>
</evidence>
<sequence>MKIMIDAGHGPETKGKRSPDGRLREFHFNSQVADEAKKQLMACGHTVIFSHLPDRDVPLHERTALANRLKVDLFVSIHANAWGTAFNASNGIETFTYLNSPAQTKRLGSFIHQALLLSTGRKDRGQKQADFAVLRDPRMPAVLIECGFMTNLEELALLRSEAYRKRCARAIAFGIDCFSRN</sequence>
<dbReference type="SUPFAM" id="SSF53187">
    <property type="entry name" value="Zn-dependent exopeptidases"/>
    <property type="match status" value="1"/>
</dbReference>
<evidence type="ECO:0000313" key="4">
    <source>
        <dbReference type="EMBL" id="MDN7243491.1"/>
    </source>
</evidence>
<dbReference type="Pfam" id="PF01520">
    <property type="entry name" value="Amidase_3"/>
    <property type="match status" value="1"/>
</dbReference>
<dbReference type="Proteomes" id="UP001172055">
    <property type="component" value="Unassembled WGS sequence"/>
</dbReference>
<organism evidence="4 5">
    <name type="scientific">Planococcus shixiaomingii</name>
    <dbReference type="NCBI Taxonomy" id="3058393"/>
    <lineage>
        <taxon>Bacteria</taxon>
        <taxon>Bacillati</taxon>
        <taxon>Bacillota</taxon>
        <taxon>Bacilli</taxon>
        <taxon>Bacillales</taxon>
        <taxon>Caryophanaceae</taxon>
        <taxon>Planococcus</taxon>
    </lineage>
</organism>
<evidence type="ECO:0000259" key="3">
    <source>
        <dbReference type="SMART" id="SM00646"/>
    </source>
</evidence>
<gene>
    <name evidence="4" type="ORF">QWY14_17000</name>
</gene>
<evidence type="ECO:0000256" key="2">
    <source>
        <dbReference type="SAM" id="MobiDB-lite"/>
    </source>
</evidence>
<protein>
    <submittedName>
        <fullName evidence="4">N-acetylmuramoyl-L-alanine amidase</fullName>
        <ecNumber evidence="4">3.5.1.28</ecNumber>
    </submittedName>
</protein>
<reference evidence="4 5" key="1">
    <citation type="submission" date="2023-06" db="EMBL/GenBank/DDBJ databases">
        <title>Novel species in genus Planococcus.</title>
        <authorList>
            <person name="Ning S."/>
        </authorList>
    </citation>
    <scope>NUCLEOTIDE SEQUENCE [LARGE SCALE GENOMIC DNA]</scope>
    <source>
        <strain evidence="4 5">N028</strain>
    </source>
</reference>
<keyword evidence="5" id="KW-1185">Reference proteome</keyword>
<feature type="region of interest" description="Disordered" evidence="2">
    <location>
        <begin position="1"/>
        <end position="20"/>
    </location>
</feature>
<dbReference type="InterPro" id="IPR002508">
    <property type="entry name" value="MurNAc-LAA_cat"/>
</dbReference>
<dbReference type="RefSeq" id="WP_301724922.1">
    <property type="nucleotide sequence ID" value="NZ_JAUJWV010000004.1"/>
</dbReference>
<dbReference type="GO" id="GO:0008745">
    <property type="term" value="F:N-acetylmuramoyl-L-alanine amidase activity"/>
    <property type="evidence" value="ECO:0007669"/>
    <property type="project" value="UniProtKB-EC"/>
</dbReference>
<feature type="compositionally biased region" description="Basic and acidic residues" evidence="2">
    <location>
        <begin position="9"/>
        <end position="20"/>
    </location>
</feature>
<dbReference type="CDD" id="cd02696">
    <property type="entry name" value="MurNAc-LAA"/>
    <property type="match status" value="1"/>
</dbReference>
<evidence type="ECO:0000256" key="1">
    <source>
        <dbReference type="ARBA" id="ARBA00022801"/>
    </source>
</evidence>